<comment type="caution">
    <text evidence="2">The sequence shown here is derived from an EMBL/GenBank/DDBJ whole genome shotgun (WGS) entry which is preliminary data.</text>
</comment>
<dbReference type="InterPro" id="IPR058866">
    <property type="entry name" value="GDPGP1_N"/>
</dbReference>
<dbReference type="EMBL" id="JARAKH010000003">
    <property type="protein sequence ID" value="KAK8405404.1"/>
    <property type="molecule type" value="Genomic_DNA"/>
</dbReference>
<dbReference type="GO" id="GO:0080048">
    <property type="term" value="F:GDP-D-glucose phosphorylase activity"/>
    <property type="evidence" value="ECO:0007669"/>
    <property type="project" value="UniProtKB-EC"/>
</dbReference>
<dbReference type="GO" id="GO:0006006">
    <property type="term" value="P:glucose metabolic process"/>
    <property type="evidence" value="ECO:0007669"/>
    <property type="project" value="TreeGrafter"/>
</dbReference>
<sequence>MAAKAAGAFNYSVEGVDTKILPGRYGIVAQVNVNRKILRRKPDTILEIEQPVDPNKFNFNKIQSKEVLIELRFLVSKQEDGGIKKEEEKDKKPLKATVIINNAPICHTHSLLVPFLDECWPQVLNHQGLATAVHAILLSKSPDMRIAFNSLGGYASVNHLHFHLFYFPYTLYSETAECESLAGPCYVFKNHFAPGFVFQLENGDIDKLIKSVMILVNVFLKEKVAHNMFITRGAPVESVSSSEDTYSTVRVMLWARDFMAGAKDVDLLNTAACELAGHVPVYCPLVGPLPPGFLKILGEKFWRKRLVLGVRGTTDNAVSPMTFHTIVASISTVFLRKLTIDSAFLFDEDQVKEALQMADKAVSLSFQQAAAQVLLNPQSASESFHSKTVAVFSDNATDIIPGKGRWESLKNIQCKGTKDLPMDHTIQILTQFVKGSSNVQADCLS</sequence>
<evidence type="ECO:0000313" key="3">
    <source>
        <dbReference type="Proteomes" id="UP001487740"/>
    </source>
</evidence>
<dbReference type="GO" id="GO:0000166">
    <property type="term" value="F:nucleotide binding"/>
    <property type="evidence" value="ECO:0007669"/>
    <property type="project" value="UniProtKB-KW"/>
</dbReference>
<reference evidence="2 3" key="1">
    <citation type="submission" date="2023-03" db="EMBL/GenBank/DDBJ databases">
        <title>High-quality genome of Scylla paramamosain provides insights in environmental adaptation.</title>
        <authorList>
            <person name="Zhang L."/>
        </authorList>
    </citation>
    <scope>NUCLEOTIDE SEQUENCE [LARGE SCALE GENOMIC DNA]</scope>
    <source>
        <strain evidence="2">LZ_2023a</strain>
        <tissue evidence="2">Muscle</tissue>
    </source>
</reference>
<dbReference type="GO" id="GO:0016787">
    <property type="term" value="F:hydrolase activity"/>
    <property type="evidence" value="ECO:0007669"/>
    <property type="project" value="UniProtKB-KW"/>
</dbReference>
<dbReference type="InterPro" id="IPR026506">
    <property type="entry name" value="GDPGP"/>
</dbReference>
<gene>
    <name evidence="2" type="ORF">O3P69_001743</name>
</gene>
<dbReference type="GO" id="GO:0005085">
    <property type="term" value="F:guanyl-nucleotide exchange factor activity"/>
    <property type="evidence" value="ECO:0007669"/>
    <property type="project" value="UniProtKB-KW"/>
</dbReference>
<dbReference type="AlphaFoldDB" id="A0AAW0UZ67"/>
<feature type="domain" description="GDPGP1-like N-terminal" evidence="1">
    <location>
        <begin position="3"/>
        <end position="164"/>
    </location>
</feature>
<dbReference type="PANTHER" id="PTHR20884">
    <property type="entry name" value="GDP-D-GLUCOSE PHOSPHORYLASE 1"/>
    <property type="match status" value="1"/>
</dbReference>
<evidence type="ECO:0000313" key="2">
    <source>
        <dbReference type="EMBL" id="KAK8405404.1"/>
    </source>
</evidence>
<keyword evidence="3" id="KW-1185">Reference proteome</keyword>
<accession>A0AAW0UZ67</accession>
<dbReference type="GO" id="GO:0005737">
    <property type="term" value="C:cytoplasm"/>
    <property type="evidence" value="ECO:0007669"/>
    <property type="project" value="UniProtKB-SubCell"/>
</dbReference>
<dbReference type="Proteomes" id="UP001487740">
    <property type="component" value="Unassembled WGS sequence"/>
</dbReference>
<dbReference type="Pfam" id="PF26217">
    <property type="entry name" value="GDPGP1_N"/>
    <property type="match status" value="1"/>
</dbReference>
<evidence type="ECO:0000259" key="1">
    <source>
        <dbReference type="Pfam" id="PF26217"/>
    </source>
</evidence>
<dbReference type="PANTHER" id="PTHR20884:SF8">
    <property type="entry name" value="GDP-D-GLUCOSE PHOSPHORYLASE 1"/>
    <property type="match status" value="1"/>
</dbReference>
<name>A0AAW0UZ67_SCYPA</name>
<proteinExistence type="predicted"/>
<organism evidence="2 3">
    <name type="scientific">Scylla paramamosain</name>
    <name type="common">Mud crab</name>
    <dbReference type="NCBI Taxonomy" id="85552"/>
    <lineage>
        <taxon>Eukaryota</taxon>
        <taxon>Metazoa</taxon>
        <taxon>Ecdysozoa</taxon>
        <taxon>Arthropoda</taxon>
        <taxon>Crustacea</taxon>
        <taxon>Multicrustacea</taxon>
        <taxon>Malacostraca</taxon>
        <taxon>Eumalacostraca</taxon>
        <taxon>Eucarida</taxon>
        <taxon>Decapoda</taxon>
        <taxon>Pleocyemata</taxon>
        <taxon>Brachyura</taxon>
        <taxon>Eubrachyura</taxon>
        <taxon>Portunoidea</taxon>
        <taxon>Portunidae</taxon>
        <taxon>Portuninae</taxon>
        <taxon>Scylla</taxon>
    </lineage>
</organism>
<protein>
    <recommendedName>
        <fullName evidence="1">GDPGP1-like N-terminal domain-containing protein</fullName>
    </recommendedName>
</protein>